<feature type="chain" id="PRO_5042871594" description="Yeast cell wall synthesis Kre9/Knh1-like N-terminal domain-containing protein" evidence="3">
    <location>
        <begin position="18"/>
        <end position="193"/>
    </location>
</feature>
<comment type="caution">
    <text evidence="5">The sequence shown here is derived from an EMBL/GenBank/DDBJ whole genome shotgun (WGS) entry which is preliminary data.</text>
</comment>
<dbReference type="Pfam" id="PF10342">
    <property type="entry name" value="Kre9_KNH"/>
    <property type="match status" value="1"/>
</dbReference>
<dbReference type="InterPro" id="IPR052982">
    <property type="entry name" value="SRP1/TIP1-like"/>
</dbReference>
<dbReference type="PANTHER" id="PTHR40633">
    <property type="entry name" value="MATRIX PROTEIN, PUTATIVE (AFU_ORTHOLOGUE AFUA_8G05410)-RELATED"/>
    <property type="match status" value="1"/>
</dbReference>
<evidence type="ECO:0000256" key="3">
    <source>
        <dbReference type="SAM" id="SignalP"/>
    </source>
</evidence>
<dbReference type="InterPro" id="IPR018466">
    <property type="entry name" value="Kre9/Knh1-like_N"/>
</dbReference>
<feature type="domain" description="Yeast cell wall synthesis Kre9/Knh1-like N-terminal" evidence="4">
    <location>
        <begin position="28"/>
        <end position="101"/>
    </location>
</feature>
<dbReference type="EMBL" id="MU858058">
    <property type="protein sequence ID" value="KAK4217666.1"/>
    <property type="molecule type" value="Genomic_DNA"/>
</dbReference>
<evidence type="ECO:0000256" key="2">
    <source>
        <dbReference type="SAM" id="MobiDB-lite"/>
    </source>
</evidence>
<evidence type="ECO:0000259" key="4">
    <source>
        <dbReference type="Pfam" id="PF10342"/>
    </source>
</evidence>
<feature type="compositionally biased region" description="Low complexity" evidence="2">
    <location>
        <begin position="125"/>
        <end position="166"/>
    </location>
</feature>
<protein>
    <recommendedName>
        <fullName evidence="4">Yeast cell wall synthesis Kre9/Knh1-like N-terminal domain-containing protein</fullName>
    </recommendedName>
</protein>
<reference evidence="5" key="1">
    <citation type="journal article" date="2023" name="Mol. Phylogenet. Evol.">
        <title>Genome-scale phylogeny and comparative genomics of the fungal order Sordariales.</title>
        <authorList>
            <person name="Hensen N."/>
            <person name="Bonometti L."/>
            <person name="Westerberg I."/>
            <person name="Brannstrom I.O."/>
            <person name="Guillou S."/>
            <person name="Cros-Aarteil S."/>
            <person name="Calhoun S."/>
            <person name="Haridas S."/>
            <person name="Kuo A."/>
            <person name="Mondo S."/>
            <person name="Pangilinan J."/>
            <person name="Riley R."/>
            <person name="LaButti K."/>
            <person name="Andreopoulos B."/>
            <person name="Lipzen A."/>
            <person name="Chen C."/>
            <person name="Yan M."/>
            <person name="Daum C."/>
            <person name="Ng V."/>
            <person name="Clum A."/>
            <person name="Steindorff A."/>
            <person name="Ohm R.A."/>
            <person name="Martin F."/>
            <person name="Silar P."/>
            <person name="Natvig D.O."/>
            <person name="Lalanne C."/>
            <person name="Gautier V."/>
            <person name="Ament-Velasquez S.L."/>
            <person name="Kruys A."/>
            <person name="Hutchinson M.I."/>
            <person name="Powell A.J."/>
            <person name="Barry K."/>
            <person name="Miller A.N."/>
            <person name="Grigoriev I.V."/>
            <person name="Debuchy R."/>
            <person name="Gladieux P."/>
            <person name="Hiltunen Thoren M."/>
            <person name="Johannesson H."/>
        </authorList>
    </citation>
    <scope>NUCLEOTIDE SEQUENCE</scope>
    <source>
        <strain evidence="5">PSN293</strain>
    </source>
</reference>
<gene>
    <name evidence="5" type="ORF">QBC37DRAFT_396525</name>
</gene>
<keyword evidence="1 3" id="KW-0732">Signal</keyword>
<keyword evidence="6" id="KW-1185">Reference proteome</keyword>
<evidence type="ECO:0000313" key="6">
    <source>
        <dbReference type="Proteomes" id="UP001301769"/>
    </source>
</evidence>
<feature type="region of interest" description="Disordered" evidence="2">
    <location>
        <begin position="125"/>
        <end position="173"/>
    </location>
</feature>
<evidence type="ECO:0000313" key="5">
    <source>
        <dbReference type="EMBL" id="KAK4217666.1"/>
    </source>
</evidence>
<dbReference type="Proteomes" id="UP001301769">
    <property type="component" value="Unassembled WGS sequence"/>
</dbReference>
<reference evidence="5" key="2">
    <citation type="submission" date="2023-05" db="EMBL/GenBank/DDBJ databases">
        <authorList>
            <consortium name="Lawrence Berkeley National Laboratory"/>
            <person name="Steindorff A."/>
            <person name="Hensen N."/>
            <person name="Bonometti L."/>
            <person name="Westerberg I."/>
            <person name="Brannstrom I.O."/>
            <person name="Guillou S."/>
            <person name="Cros-Aarteil S."/>
            <person name="Calhoun S."/>
            <person name="Haridas S."/>
            <person name="Kuo A."/>
            <person name="Mondo S."/>
            <person name="Pangilinan J."/>
            <person name="Riley R."/>
            <person name="Labutti K."/>
            <person name="Andreopoulos B."/>
            <person name="Lipzen A."/>
            <person name="Chen C."/>
            <person name="Yanf M."/>
            <person name="Daum C."/>
            <person name="Ng V."/>
            <person name="Clum A."/>
            <person name="Ohm R."/>
            <person name="Martin F."/>
            <person name="Silar P."/>
            <person name="Natvig D."/>
            <person name="Lalanne C."/>
            <person name="Gautier V."/>
            <person name="Ament-Velasquez S.L."/>
            <person name="Kruys A."/>
            <person name="Hutchinson M.I."/>
            <person name="Powell A.J."/>
            <person name="Barry K."/>
            <person name="Miller A.N."/>
            <person name="Grigoriev I.V."/>
            <person name="Debuchy R."/>
            <person name="Gladieux P."/>
            <person name="Thoren M.H."/>
            <person name="Johannesson H."/>
        </authorList>
    </citation>
    <scope>NUCLEOTIDE SEQUENCE</scope>
    <source>
        <strain evidence="5">PSN293</strain>
    </source>
</reference>
<dbReference type="PANTHER" id="PTHR40633:SF1">
    <property type="entry name" value="GPI ANCHORED SERINE-THREONINE RICH PROTEIN (AFU_ORTHOLOGUE AFUA_1G03630)"/>
    <property type="match status" value="1"/>
</dbReference>
<organism evidence="5 6">
    <name type="scientific">Rhypophila decipiens</name>
    <dbReference type="NCBI Taxonomy" id="261697"/>
    <lineage>
        <taxon>Eukaryota</taxon>
        <taxon>Fungi</taxon>
        <taxon>Dikarya</taxon>
        <taxon>Ascomycota</taxon>
        <taxon>Pezizomycotina</taxon>
        <taxon>Sordariomycetes</taxon>
        <taxon>Sordariomycetidae</taxon>
        <taxon>Sordariales</taxon>
        <taxon>Naviculisporaceae</taxon>
        <taxon>Rhypophila</taxon>
    </lineage>
</organism>
<name>A0AAN6YGK6_9PEZI</name>
<feature type="signal peptide" evidence="3">
    <location>
        <begin position="1"/>
        <end position="17"/>
    </location>
</feature>
<dbReference type="AlphaFoldDB" id="A0AAN6YGK6"/>
<evidence type="ECO:0000256" key="1">
    <source>
        <dbReference type="ARBA" id="ARBA00022729"/>
    </source>
</evidence>
<sequence>MKFAVSAIFALVAVVLAQPKLTNTEFNVVEGEPFEITWMNAEGPVTLTLKNGPAKNLKDVATISTGITGDSFTWIPSDLPSDTYAIEITDASGVPNYSVQFAYEGTGVAPSASSSAPASSTVTSTVTSEASSTAPSSTASESSTESSMTTSTTSTSTRSAPTSTPTNQNSEGQRFSSPLALLLVTVAAVMFFN</sequence>
<accession>A0AAN6YGK6</accession>
<proteinExistence type="predicted"/>